<keyword evidence="1" id="KW-1133">Transmembrane helix</keyword>
<gene>
    <name evidence="2" type="ordered locus">Mthe_1140</name>
</gene>
<proteinExistence type="predicted"/>
<feature type="transmembrane region" description="Helical" evidence="1">
    <location>
        <begin position="12"/>
        <end position="35"/>
    </location>
</feature>
<protein>
    <submittedName>
        <fullName evidence="2">Uncharacterized protein</fullName>
    </submittedName>
</protein>
<dbReference type="HOGENOM" id="CLU_1052168_0_0_2"/>
<dbReference type="KEGG" id="mtp:Mthe_1140"/>
<evidence type="ECO:0000256" key="1">
    <source>
        <dbReference type="SAM" id="Phobius"/>
    </source>
</evidence>
<feature type="transmembrane region" description="Helical" evidence="1">
    <location>
        <begin position="124"/>
        <end position="142"/>
    </location>
</feature>
<keyword evidence="1" id="KW-0812">Transmembrane</keyword>
<evidence type="ECO:0000313" key="3">
    <source>
        <dbReference type="Proteomes" id="UP000000674"/>
    </source>
</evidence>
<organism evidence="2 3">
    <name type="scientific">Methanothrix thermoacetophila (strain DSM 6194 / JCM 14653 / NBRC 101360 / PT)</name>
    <name type="common">Methanosaeta thermophila</name>
    <dbReference type="NCBI Taxonomy" id="349307"/>
    <lineage>
        <taxon>Archaea</taxon>
        <taxon>Methanobacteriati</taxon>
        <taxon>Methanobacteriota</taxon>
        <taxon>Stenosarchaea group</taxon>
        <taxon>Methanomicrobia</taxon>
        <taxon>Methanotrichales</taxon>
        <taxon>Methanotrichaceae</taxon>
        <taxon>Methanothrix</taxon>
    </lineage>
</organism>
<name>A0B899_METTP</name>
<evidence type="ECO:0000313" key="2">
    <source>
        <dbReference type="EMBL" id="ABK14923.1"/>
    </source>
</evidence>
<dbReference type="AlphaFoldDB" id="A0B899"/>
<reference evidence="2 3" key="1">
    <citation type="submission" date="2006-10" db="EMBL/GenBank/DDBJ databases">
        <title>Complete sequence of Methanosaeta thermophila PT.</title>
        <authorList>
            <consortium name="US DOE Joint Genome Institute"/>
            <person name="Copeland A."/>
            <person name="Lucas S."/>
            <person name="Lapidus A."/>
            <person name="Barry K."/>
            <person name="Detter J.C."/>
            <person name="Glavina del Rio T."/>
            <person name="Hammon N."/>
            <person name="Israni S."/>
            <person name="Pitluck S."/>
            <person name="Chain P."/>
            <person name="Malfatti S."/>
            <person name="Shin M."/>
            <person name="Vergez L."/>
            <person name="Schmutz J."/>
            <person name="Larimer F."/>
            <person name="Land M."/>
            <person name="Hauser L."/>
            <person name="Kyrpides N."/>
            <person name="Kim E."/>
            <person name="Smith K.S."/>
            <person name="Ingram-Smith C."/>
            <person name="Richardson P."/>
        </authorList>
    </citation>
    <scope>NUCLEOTIDE SEQUENCE [LARGE SCALE GENOMIC DNA]</scope>
    <source>
        <strain evidence="3">DSM 6194 / JCM 14653 / NBRC 101360 / PT</strain>
    </source>
</reference>
<dbReference type="EMBL" id="CP000477">
    <property type="protein sequence ID" value="ABK14923.1"/>
    <property type="molecule type" value="Genomic_DNA"/>
</dbReference>
<feature type="transmembrane region" description="Helical" evidence="1">
    <location>
        <begin position="85"/>
        <end position="104"/>
    </location>
</feature>
<dbReference type="Gene3D" id="3.40.1350.20">
    <property type="match status" value="1"/>
</dbReference>
<accession>A0B899</accession>
<dbReference type="Proteomes" id="UP000000674">
    <property type="component" value="Chromosome"/>
</dbReference>
<sequence length="264" mass="28587">MVLTFVAARLSMSTPLLTALVILLLFVFASLPILWNIKGYYDHLRDVRNLLEKKLSSGCNQAELVQLVKDALVVQSSGMQGVARATMALTLSVILGAAIFLLIANPFKLQDTTLDKILPTLKDILLALTGAISSIIGFYFGGRATQGAEPQNGGGPPAPAAAAKPAIENFTTDPDSPATPGTKVKISCSATNPSNGFLQYKFEVLDMDGKRVDGTQGYQNQSVWVWSADVPEGKYFIWVYVRDGLHADIGGYDAREMKEFEIKK</sequence>
<keyword evidence="3" id="KW-1185">Reference proteome</keyword>
<keyword evidence="1" id="KW-0472">Membrane</keyword>